<dbReference type="GO" id="GO:0042383">
    <property type="term" value="C:sarcolemma"/>
    <property type="evidence" value="ECO:0007669"/>
    <property type="project" value="TreeGrafter"/>
</dbReference>
<keyword evidence="2 3" id="KW-0175">Coiled coil</keyword>
<dbReference type="GO" id="GO:0005200">
    <property type="term" value="F:structural constituent of cytoskeleton"/>
    <property type="evidence" value="ECO:0007669"/>
    <property type="project" value="InterPro"/>
</dbReference>
<dbReference type="GO" id="GO:0043034">
    <property type="term" value="C:costamere"/>
    <property type="evidence" value="ECO:0007669"/>
    <property type="project" value="TreeGrafter"/>
</dbReference>
<feature type="domain" description="IF rod" evidence="5">
    <location>
        <begin position="11"/>
        <end position="196"/>
    </location>
</feature>
<accession>A0A834FQI1</accession>
<dbReference type="GO" id="GO:0008307">
    <property type="term" value="F:structural constituent of muscle"/>
    <property type="evidence" value="ECO:0007669"/>
    <property type="project" value="InterPro"/>
</dbReference>
<feature type="compositionally biased region" description="Low complexity" evidence="4">
    <location>
        <begin position="183"/>
        <end position="196"/>
    </location>
</feature>
<evidence type="ECO:0000313" key="7">
    <source>
        <dbReference type="Proteomes" id="UP000646548"/>
    </source>
</evidence>
<dbReference type="Gene3D" id="1.20.5.1160">
    <property type="entry name" value="Vasodilator-stimulated phosphoprotein"/>
    <property type="match status" value="1"/>
</dbReference>
<dbReference type="GO" id="GO:0045104">
    <property type="term" value="P:intermediate filament cytoskeleton organization"/>
    <property type="evidence" value="ECO:0007669"/>
    <property type="project" value="InterPro"/>
</dbReference>
<feature type="coiled-coil region" evidence="3">
    <location>
        <begin position="8"/>
        <end position="49"/>
    </location>
</feature>
<evidence type="ECO:0000259" key="5">
    <source>
        <dbReference type="PROSITE" id="PS51842"/>
    </source>
</evidence>
<dbReference type="GO" id="GO:0019215">
    <property type="term" value="F:intermediate filament binding"/>
    <property type="evidence" value="ECO:0007669"/>
    <property type="project" value="TreeGrafter"/>
</dbReference>
<dbReference type="InterPro" id="IPR030634">
    <property type="entry name" value="SYNM"/>
</dbReference>
<evidence type="ECO:0000313" key="6">
    <source>
        <dbReference type="EMBL" id="KAF6738150.1"/>
    </source>
</evidence>
<reference evidence="6" key="1">
    <citation type="journal article" name="BMC Genomics">
        <title>Long-read sequencing and de novo genome assembly of marine medaka (Oryzias melastigma).</title>
        <authorList>
            <person name="Liang P."/>
            <person name="Saqib H.S.A."/>
            <person name="Ni X."/>
            <person name="Shen Y."/>
        </authorList>
    </citation>
    <scope>NUCLEOTIDE SEQUENCE</scope>
    <source>
        <strain evidence="6">Bigg-433</strain>
    </source>
</reference>
<proteinExistence type="predicted"/>
<name>A0A834FQI1_ORYME</name>
<dbReference type="InterPro" id="IPR039008">
    <property type="entry name" value="IF_rod_dom"/>
</dbReference>
<dbReference type="Pfam" id="PF00038">
    <property type="entry name" value="Filament"/>
    <property type="match status" value="1"/>
</dbReference>
<comment type="caution">
    <text evidence="6">The sequence shown here is derived from an EMBL/GenBank/DDBJ whole genome shotgun (WGS) entry which is preliminary data.</text>
</comment>
<protein>
    <submittedName>
        <fullName evidence="6">Desmin</fullName>
    </submittedName>
</protein>
<evidence type="ECO:0000256" key="4">
    <source>
        <dbReference type="SAM" id="MobiDB-lite"/>
    </source>
</evidence>
<gene>
    <name evidence="6" type="ORF">FQA47_012978</name>
</gene>
<dbReference type="GO" id="GO:0005882">
    <property type="term" value="C:intermediate filament"/>
    <property type="evidence" value="ECO:0007669"/>
    <property type="project" value="UniProtKB-KW"/>
</dbReference>
<dbReference type="AlphaFoldDB" id="A0A834FQI1"/>
<organism evidence="6 7">
    <name type="scientific">Oryzias melastigma</name>
    <name type="common">Marine medaka</name>
    <dbReference type="NCBI Taxonomy" id="30732"/>
    <lineage>
        <taxon>Eukaryota</taxon>
        <taxon>Metazoa</taxon>
        <taxon>Chordata</taxon>
        <taxon>Craniata</taxon>
        <taxon>Vertebrata</taxon>
        <taxon>Euteleostomi</taxon>
        <taxon>Actinopterygii</taxon>
        <taxon>Neopterygii</taxon>
        <taxon>Teleostei</taxon>
        <taxon>Neoteleostei</taxon>
        <taxon>Acanthomorphata</taxon>
        <taxon>Ovalentaria</taxon>
        <taxon>Atherinomorphae</taxon>
        <taxon>Beloniformes</taxon>
        <taxon>Adrianichthyidae</taxon>
        <taxon>Oryziinae</taxon>
        <taxon>Oryzias</taxon>
    </lineage>
</organism>
<evidence type="ECO:0000256" key="1">
    <source>
        <dbReference type="ARBA" id="ARBA00022754"/>
    </source>
</evidence>
<sequence>MLPFKRTFDSEKQQLQELNSRLVQYLSRTKQLEQENARLITEISHLKQVKQSPERPQNYRAETRDLRRMVEQLAFEKSQAELEREKLWRELQTLQSACSEQSVACRDISWGAARLRAGAPAGAQGQRGTPAAPAAAAERVQARGGGSQAEPAAPPPAGGFPGGAHRHSNLPRAAGGVGGRGAGVRARPVGGMDRDV</sequence>
<dbReference type="PROSITE" id="PS51842">
    <property type="entry name" value="IF_ROD_2"/>
    <property type="match status" value="1"/>
</dbReference>
<evidence type="ECO:0000256" key="2">
    <source>
        <dbReference type="ARBA" id="ARBA00023054"/>
    </source>
</evidence>
<dbReference type="GO" id="GO:0031443">
    <property type="term" value="P:fast-twitch skeletal muscle fiber contraction"/>
    <property type="evidence" value="ECO:0007669"/>
    <property type="project" value="TreeGrafter"/>
</dbReference>
<feature type="region of interest" description="Disordered" evidence="4">
    <location>
        <begin position="120"/>
        <end position="196"/>
    </location>
</feature>
<feature type="compositionally biased region" description="Low complexity" evidence="4">
    <location>
        <begin position="120"/>
        <end position="139"/>
    </location>
</feature>
<keyword evidence="1" id="KW-0403">Intermediate filament</keyword>
<dbReference type="GO" id="GO:0060053">
    <property type="term" value="C:neurofilament cytoskeleton"/>
    <property type="evidence" value="ECO:0007669"/>
    <property type="project" value="TreeGrafter"/>
</dbReference>
<dbReference type="GO" id="GO:0017166">
    <property type="term" value="F:vinculin binding"/>
    <property type="evidence" value="ECO:0007669"/>
    <property type="project" value="TreeGrafter"/>
</dbReference>
<dbReference type="PANTHER" id="PTHR47136:SF1">
    <property type="entry name" value="SYNEMIN"/>
    <property type="match status" value="1"/>
</dbReference>
<evidence type="ECO:0000256" key="3">
    <source>
        <dbReference type="SAM" id="Coils"/>
    </source>
</evidence>
<dbReference type="EMBL" id="WKFB01000034">
    <property type="protein sequence ID" value="KAF6738150.1"/>
    <property type="molecule type" value="Genomic_DNA"/>
</dbReference>
<dbReference type="Proteomes" id="UP000646548">
    <property type="component" value="Unassembled WGS sequence"/>
</dbReference>
<dbReference type="PANTHER" id="PTHR47136">
    <property type="entry name" value="SYNEMIN"/>
    <property type="match status" value="1"/>
</dbReference>
<dbReference type="SUPFAM" id="SSF64593">
    <property type="entry name" value="Intermediate filament protein, coiled coil region"/>
    <property type="match status" value="1"/>
</dbReference>